<reference evidence="3 4" key="1">
    <citation type="journal article" date="2019" name="Int. J. Syst. Evol. Microbiol.">
        <title>The Global Catalogue of Microorganisms (GCM) 10K type strain sequencing project: providing services to taxonomists for standard genome sequencing and annotation.</title>
        <authorList>
            <consortium name="The Broad Institute Genomics Platform"/>
            <consortium name="The Broad Institute Genome Sequencing Center for Infectious Disease"/>
            <person name="Wu L."/>
            <person name="Ma J."/>
        </authorList>
    </citation>
    <scope>NUCLEOTIDE SEQUENCE [LARGE SCALE GENOMIC DNA]</scope>
    <source>
        <strain evidence="3 4">JCM 3325</strain>
    </source>
</reference>
<sequence>MTPQTDSGPSATKEPIGQREVPSWPEFDSQGGGGYEVDHGELRAIATRLVVDLNELGVDIPGAFENPPFNAGNWAGAEQVSKVFRGFSDDLYCYSSDAMVECVVAACGIGTSGETYDITDNFEWLTRQSFWNRHLADTRTWSVGQQRSSWSSRADGYQVTASYPAAYLRVQSENLAMEHNYDGLSKEQVWDLLATGDENSMTEFSKKMNEIADDLDWLAGRLGSTAKQTHEVWRGSAAEAARGALKKIYDGILPLAGTYSSLGSLAQVAAEEIGTAKKQFEHVVADENWFTDMFEDDDDASAREYLKSIDRRLNANVLTPFPKDVRIELPGLIGPADRIPYHV</sequence>
<dbReference type="InterPro" id="IPR057746">
    <property type="entry name" value="CpnT-like_N"/>
</dbReference>
<dbReference type="Pfam" id="PF25547">
    <property type="entry name" value="WXG100_2"/>
    <property type="match status" value="1"/>
</dbReference>
<gene>
    <name evidence="3" type="ORF">GCM10010191_58330</name>
</gene>
<evidence type="ECO:0000313" key="4">
    <source>
        <dbReference type="Proteomes" id="UP001501231"/>
    </source>
</evidence>
<keyword evidence="4" id="KW-1185">Reference proteome</keyword>
<dbReference type="SUPFAM" id="SSF140453">
    <property type="entry name" value="EsxAB dimer-like"/>
    <property type="match status" value="1"/>
</dbReference>
<name>A0ABN3JRN9_9ACTN</name>
<dbReference type="EMBL" id="BAAARW010000020">
    <property type="protein sequence ID" value="GAA2435909.1"/>
    <property type="molecule type" value="Genomic_DNA"/>
</dbReference>
<evidence type="ECO:0000313" key="3">
    <source>
        <dbReference type="EMBL" id="GAA2435909.1"/>
    </source>
</evidence>
<dbReference type="InterPro" id="IPR036689">
    <property type="entry name" value="ESAT-6-like_sf"/>
</dbReference>
<feature type="compositionally biased region" description="Polar residues" evidence="1">
    <location>
        <begin position="1"/>
        <end position="10"/>
    </location>
</feature>
<organism evidence="3 4">
    <name type="scientific">Actinomadura vinacea</name>
    <dbReference type="NCBI Taxonomy" id="115336"/>
    <lineage>
        <taxon>Bacteria</taxon>
        <taxon>Bacillati</taxon>
        <taxon>Actinomycetota</taxon>
        <taxon>Actinomycetes</taxon>
        <taxon>Streptosporangiales</taxon>
        <taxon>Thermomonosporaceae</taxon>
        <taxon>Actinomadura</taxon>
    </lineage>
</organism>
<dbReference type="RefSeq" id="WP_344593173.1">
    <property type="nucleotide sequence ID" value="NZ_BAAARW010000020.1"/>
</dbReference>
<dbReference type="Proteomes" id="UP001501231">
    <property type="component" value="Unassembled WGS sequence"/>
</dbReference>
<proteinExistence type="predicted"/>
<protein>
    <recommendedName>
        <fullName evidence="2">Outer membrane channel protein CpnT-like N-terminal domain-containing protein</fullName>
    </recommendedName>
</protein>
<evidence type="ECO:0000259" key="2">
    <source>
        <dbReference type="Pfam" id="PF25547"/>
    </source>
</evidence>
<dbReference type="InterPro" id="IPR038332">
    <property type="entry name" value="PPE_sf"/>
</dbReference>
<feature type="region of interest" description="Disordered" evidence="1">
    <location>
        <begin position="1"/>
        <end position="33"/>
    </location>
</feature>
<comment type="caution">
    <text evidence="3">The sequence shown here is derived from an EMBL/GenBank/DDBJ whole genome shotgun (WGS) entry which is preliminary data.</text>
</comment>
<evidence type="ECO:0000256" key="1">
    <source>
        <dbReference type="SAM" id="MobiDB-lite"/>
    </source>
</evidence>
<feature type="domain" description="Outer membrane channel protein CpnT-like N-terminal" evidence="2">
    <location>
        <begin position="196"/>
        <end position="284"/>
    </location>
</feature>
<dbReference type="Gene3D" id="1.20.1260.20">
    <property type="entry name" value="PPE superfamily"/>
    <property type="match status" value="1"/>
</dbReference>
<accession>A0ABN3JRN9</accession>